<dbReference type="STRING" id="153721.MYP_2804"/>
<dbReference type="RefSeq" id="WP_045464335.1">
    <property type="nucleotide sequence ID" value="NZ_BBLT01000005.1"/>
</dbReference>
<dbReference type="EMBL" id="BBLT01000005">
    <property type="protein sequence ID" value="GAL85575.1"/>
    <property type="molecule type" value="Genomic_DNA"/>
</dbReference>
<feature type="chain" id="PRO_5001937418" evidence="1">
    <location>
        <begin position="22"/>
        <end position="216"/>
    </location>
</feature>
<dbReference type="eggNOG" id="ENOG5032TM6">
    <property type="taxonomic scope" value="Bacteria"/>
</dbReference>
<proteinExistence type="predicted"/>
<protein>
    <submittedName>
        <fullName evidence="2">Uncharacterized protein</fullName>
    </submittedName>
</protein>
<keyword evidence="3" id="KW-1185">Reference proteome</keyword>
<keyword evidence="1" id="KW-0732">Signal</keyword>
<reference evidence="2 3" key="1">
    <citation type="submission" date="2014-09" db="EMBL/GenBank/DDBJ databases">
        <title>Sporocytophaga myxococcoides PG-01 genome sequencing.</title>
        <authorList>
            <person name="Liu L."/>
            <person name="Gao P.J."/>
            <person name="Chen G.J."/>
            <person name="Wang L.S."/>
        </authorList>
    </citation>
    <scope>NUCLEOTIDE SEQUENCE [LARGE SCALE GENOMIC DNA]</scope>
    <source>
        <strain evidence="2 3">PG-01</strain>
    </source>
</reference>
<evidence type="ECO:0000256" key="1">
    <source>
        <dbReference type="SAM" id="SignalP"/>
    </source>
</evidence>
<comment type="caution">
    <text evidence="2">The sequence shown here is derived from an EMBL/GenBank/DDBJ whole genome shotgun (WGS) entry which is preliminary data.</text>
</comment>
<dbReference type="AlphaFoldDB" id="A0A098LF45"/>
<evidence type="ECO:0000313" key="3">
    <source>
        <dbReference type="Proteomes" id="UP000030185"/>
    </source>
</evidence>
<organism evidence="2 3">
    <name type="scientific">Sporocytophaga myxococcoides</name>
    <dbReference type="NCBI Taxonomy" id="153721"/>
    <lineage>
        <taxon>Bacteria</taxon>
        <taxon>Pseudomonadati</taxon>
        <taxon>Bacteroidota</taxon>
        <taxon>Cytophagia</taxon>
        <taxon>Cytophagales</taxon>
        <taxon>Cytophagaceae</taxon>
        <taxon>Sporocytophaga</taxon>
    </lineage>
</organism>
<dbReference type="Proteomes" id="UP000030185">
    <property type="component" value="Unassembled WGS sequence"/>
</dbReference>
<accession>A0A098LF45</accession>
<name>A0A098LF45_9BACT</name>
<sequence>MKARFLGVVFLSIISFTFSFAQKSKNFDYGTLKDDSIYTNSYFNLKMDIPSSWHVQSKEEVKQIMKSGENLVTGDDEKLKALVKAAEITTANFLTVLKYERGAPVDFNPSFILMAENISSSPGIKSGADYLFHTRKFMKQTQLNYKLTDEDFKSEVFGGKTFHKMHAEIDYSGVLIQQDYYATIINGFCLSFISSYIDEEQNAELLKIIGSMQFKK</sequence>
<feature type="signal peptide" evidence="1">
    <location>
        <begin position="1"/>
        <end position="21"/>
    </location>
</feature>
<dbReference type="OrthoDB" id="9180224at2"/>
<gene>
    <name evidence="2" type="ORF">MYP_2804</name>
</gene>
<evidence type="ECO:0000313" key="2">
    <source>
        <dbReference type="EMBL" id="GAL85575.1"/>
    </source>
</evidence>